<accession>A0A1I7ST55</accession>
<feature type="chain" id="PRO_5035399962" evidence="2">
    <location>
        <begin position="17"/>
        <end position="682"/>
    </location>
</feature>
<keyword evidence="2" id="KW-0732">Signal</keyword>
<feature type="transmembrane region" description="Helical" evidence="1">
    <location>
        <begin position="452"/>
        <end position="470"/>
    </location>
</feature>
<evidence type="ECO:0000313" key="5">
    <source>
        <dbReference type="Proteomes" id="UP000095284"/>
    </source>
</evidence>
<dbReference type="SMART" id="SM00703">
    <property type="entry name" value="NRF"/>
    <property type="match status" value="1"/>
</dbReference>
<dbReference type="Proteomes" id="UP000582659">
    <property type="component" value="Unassembled WGS sequence"/>
</dbReference>
<dbReference type="Proteomes" id="UP000095284">
    <property type="component" value="Unplaced"/>
</dbReference>
<dbReference type="EMBL" id="CAJFDI010000003">
    <property type="protein sequence ID" value="CAD5221660.1"/>
    <property type="molecule type" value="Genomic_DNA"/>
</dbReference>
<name>A0A1I7ST55_BURXY</name>
<dbReference type="WBParaSite" id="BXY_1622500.1">
    <property type="protein sequence ID" value="BXY_1622500.1"/>
    <property type="gene ID" value="BXY_1622500"/>
</dbReference>
<dbReference type="PANTHER" id="PTHR11161">
    <property type="entry name" value="O-ACYLTRANSFERASE"/>
    <property type="match status" value="1"/>
</dbReference>
<proteinExistence type="predicted"/>
<dbReference type="AlphaFoldDB" id="A0A1I7ST55"/>
<dbReference type="Pfam" id="PF20146">
    <property type="entry name" value="NRF"/>
    <property type="match status" value="1"/>
</dbReference>
<feature type="transmembrane region" description="Helical" evidence="1">
    <location>
        <begin position="610"/>
        <end position="629"/>
    </location>
</feature>
<feature type="transmembrane region" description="Helical" evidence="1">
    <location>
        <begin position="221"/>
        <end position="245"/>
    </location>
</feature>
<feature type="transmembrane region" description="Helical" evidence="1">
    <location>
        <begin position="279"/>
        <end position="303"/>
    </location>
</feature>
<dbReference type="EMBL" id="CAJFCV020000003">
    <property type="protein sequence ID" value="CAG9108715.1"/>
    <property type="molecule type" value="Genomic_DNA"/>
</dbReference>
<feature type="transmembrane region" description="Helical" evidence="1">
    <location>
        <begin position="533"/>
        <end position="553"/>
    </location>
</feature>
<feature type="transmembrane region" description="Helical" evidence="1">
    <location>
        <begin position="425"/>
        <end position="443"/>
    </location>
</feature>
<keyword evidence="6" id="KW-1185">Reference proteome</keyword>
<feature type="transmembrane region" description="Helical" evidence="1">
    <location>
        <begin position="573"/>
        <end position="589"/>
    </location>
</feature>
<reference evidence="7" key="1">
    <citation type="submission" date="2016-11" db="UniProtKB">
        <authorList>
            <consortium name="WormBaseParasite"/>
        </authorList>
    </citation>
    <scope>IDENTIFICATION</scope>
</reference>
<keyword evidence="1" id="KW-0472">Membrane</keyword>
<dbReference type="InterPro" id="IPR052728">
    <property type="entry name" value="O2_lipid_transport_reg"/>
</dbReference>
<organism evidence="5 7">
    <name type="scientific">Bursaphelenchus xylophilus</name>
    <name type="common">Pinewood nematode worm</name>
    <name type="synonym">Aphelenchoides xylophilus</name>
    <dbReference type="NCBI Taxonomy" id="6326"/>
    <lineage>
        <taxon>Eukaryota</taxon>
        <taxon>Metazoa</taxon>
        <taxon>Ecdysozoa</taxon>
        <taxon>Nematoda</taxon>
        <taxon>Chromadorea</taxon>
        <taxon>Rhabditida</taxon>
        <taxon>Tylenchina</taxon>
        <taxon>Tylenchomorpha</taxon>
        <taxon>Aphelenchoidea</taxon>
        <taxon>Aphelenchoididae</taxon>
        <taxon>Bursaphelenchus</taxon>
    </lineage>
</organism>
<evidence type="ECO:0000313" key="4">
    <source>
        <dbReference type="EMBL" id="CAD5221660.1"/>
    </source>
</evidence>
<evidence type="ECO:0000256" key="1">
    <source>
        <dbReference type="SAM" id="Phobius"/>
    </source>
</evidence>
<dbReference type="OrthoDB" id="207378at2759"/>
<feature type="signal peptide" evidence="2">
    <location>
        <begin position="1"/>
        <end position="16"/>
    </location>
</feature>
<keyword evidence="1" id="KW-0812">Transmembrane</keyword>
<evidence type="ECO:0000256" key="2">
    <source>
        <dbReference type="SAM" id="SignalP"/>
    </source>
</evidence>
<gene>
    <name evidence="4" type="ORF">BXYJ_LOCUS6789</name>
</gene>
<feature type="transmembrane region" description="Helical" evidence="1">
    <location>
        <begin position="635"/>
        <end position="658"/>
    </location>
</feature>
<dbReference type="eggNOG" id="KOG3700">
    <property type="taxonomic scope" value="Eukaryota"/>
</dbReference>
<sequence length="682" mass="77112">MLLVLFVYLFVYGVCGCVLCPFRIPPYPRPLDQFRIPSIEKILDASDSVVTLCRNSTRLDLVSASCRSDVNHLFCSLKDLVDNYKTECPGSESAEACTTCRRNLTSQKNRNSWVKTWIDSLGKMPSGIGDGNYHWLGDYEQCKHLQSAGIFNGRYCLIDFAVPDSVSTLKCEHTEPLEVSLGACLPSSCSIPEDIELVEHVTALKVNIRCEPQEEWSLPSLIFFFSIVGWVVALFLATFVDWLVVLSESSTIKKIVHALSLQRNTQESLRTTRTQDQQLFAVQGLQVLFVIFLVSGNVFYLAIPYLENVSYAYDLSTSFFYQPIVNYSFFVDGLLALGALRLVLKPREEFRTVNGIVLLLANRLIRVWPAYLFINFFIARIYDRLGDGPMWSYNDLSKRCSENLLSNILLLNNILGTKHTCLDGGFLFALKTQLFTFGLIILYMKSKIRRRAILWALLTILAVSVVYNFTLSYREGLYSTLIPTENIKDLKGYEVFVNRIYMNPLGRSGPYIISLIMTILYKESQRNTFSQMRGSVVFCMNVIGLLLIIWTPFYLDSSHSSILNAIYSSAHRTVWAFLVVCAVFSLNHMSKGNALNAILGWRVFLPLSKLTYLVFLISEPVALSLFASLHRPTYATSLSTLLTCLGSVYVSYVIAFLIDIGVARPVRHLLEASIPWIKSNRG</sequence>
<feature type="transmembrane region" description="Helical" evidence="1">
    <location>
        <begin position="364"/>
        <end position="382"/>
    </location>
</feature>
<dbReference type="PANTHER" id="PTHR11161:SF14">
    <property type="entry name" value="NOSE RESISTANT-TO-FLUOXETINE PROTEIN N-TERMINAL DOMAIN-CONTAINING PROTEIN"/>
    <property type="match status" value="1"/>
</dbReference>
<evidence type="ECO:0000259" key="3">
    <source>
        <dbReference type="SMART" id="SM00703"/>
    </source>
</evidence>
<dbReference type="InterPro" id="IPR006621">
    <property type="entry name" value="Nose-resist-to-fluoxetine_N"/>
</dbReference>
<feature type="domain" description="Nose resistant-to-fluoxetine protein N-terminal" evidence="3">
    <location>
        <begin position="94"/>
        <end position="216"/>
    </location>
</feature>
<reference evidence="4" key="2">
    <citation type="submission" date="2020-09" db="EMBL/GenBank/DDBJ databases">
        <authorList>
            <person name="Kikuchi T."/>
        </authorList>
    </citation>
    <scope>NUCLEOTIDE SEQUENCE</scope>
    <source>
        <strain evidence="4">Ka4C1</strain>
    </source>
</reference>
<dbReference type="Proteomes" id="UP000659654">
    <property type="component" value="Unassembled WGS sequence"/>
</dbReference>
<protein>
    <submittedName>
        <fullName evidence="4">(pine wood nematode) hypothetical protein</fullName>
    </submittedName>
    <submittedName>
        <fullName evidence="7">NRF domain-containing protein</fullName>
    </submittedName>
</protein>
<feature type="transmembrane region" description="Helical" evidence="1">
    <location>
        <begin position="500"/>
        <end position="521"/>
    </location>
</feature>
<evidence type="ECO:0000313" key="7">
    <source>
        <dbReference type="WBParaSite" id="BXY_1622500.1"/>
    </source>
</evidence>
<evidence type="ECO:0000313" key="6">
    <source>
        <dbReference type="Proteomes" id="UP000659654"/>
    </source>
</evidence>
<keyword evidence="1" id="KW-1133">Transmembrane helix</keyword>
<feature type="transmembrane region" description="Helical" evidence="1">
    <location>
        <begin position="323"/>
        <end position="344"/>
    </location>
</feature>